<keyword evidence="3" id="KW-0479">Metal-binding</keyword>
<keyword evidence="2 4" id="KW-0378">Hydrolase</keyword>
<organism evidence="4 5">
    <name type="scientific">Nocardioides euryhalodurans</name>
    <dbReference type="NCBI Taxonomy" id="2518370"/>
    <lineage>
        <taxon>Bacteria</taxon>
        <taxon>Bacillati</taxon>
        <taxon>Actinomycetota</taxon>
        <taxon>Actinomycetes</taxon>
        <taxon>Propionibacteriales</taxon>
        <taxon>Nocardioidaceae</taxon>
        <taxon>Nocardioides</taxon>
    </lineage>
</organism>
<dbReference type="EMBL" id="CP038267">
    <property type="protein sequence ID" value="QBR91836.1"/>
    <property type="molecule type" value="Genomic_DNA"/>
</dbReference>
<reference evidence="4 5" key="1">
    <citation type="submission" date="2019-03" db="EMBL/GenBank/DDBJ databases">
        <title>Three New Species of Nocardioides, Nocardioides euryhalodurans sp. nov., Nocardioides seonyuensis sp. nov. and Nocardioides eburneoflavus sp. nov., Iolated from Soil.</title>
        <authorList>
            <person name="Roh S.G."/>
            <person name="Lee C."/>
            <person name="Kim M.-K."/>
            <person name="Kim S.B."/>
        </authorList>
    </citation>
    <scope>NUCLEOTIDE SEQUENCE [LARGE SCALE GENOMIC DNA]</scope>
    <source>
        <strain evidence="4 5">MMS17-SY117</strain>
    </source>
</reference>
<sequence>MKLTTAQHDRAAGVLLASAAGDALGVPYEFSAPPAPAVEAAMTGGGLGNFAPGEWSDDTSMAVAIARVAAAGADLTTAPALDQIADSFLQWHRSNPPDIGIQTSSVLRATRNRLTSGEVGTGRVMAEEAAAYSAARTHSAGNGALMRTAPVALAHLDDRDRLAQAARAVAELTHGDPLAGDSCVLWCEAIRATVLEGRFAITAGLDLLPDARRAKWQACLDDALDVDRNRSERVPGERFRPNGFTVTALQAAVAAIVTTEVPERMPCRHLQLALHSAVRIGDDTDTVAAIAGGLLGARWGASAVPWRWRRALHGWPGLDGIELVSLAALTVNSGQPDYKGWPAVGVVPYSEWASSNPVPHPYDDGVLLGTHATRGHEVDAVVSMCRVGRDQECFAGANEVIHSRLMDSEDPAANENLEFTLYDAADAVCGLREEGKRVLLHCVAAEQRTPSVAVAYGVLLGHSIADARRDVRTALASTRGWGRVWDAVSGLADPAGGDL</sequence>
<accession>A0A4P7GIR1</accession>
<evidence type="ECO:0000313" key="4">
    <source>
        <dbReference type="EMBL" id="QBR91836.1"/>
    </source>
</evidence>
<evidence type="ECO:0000256" key="1">
    <source>
        <dbReference type="ARBA" id="ARBA00010702"/>
    </source>
</evidence>
<dbReference type="Proteomes" id="UP000294894">
    <property type="component" value="Chromosome"/>
</dbReference>
<dbReference type="InterPro" id="IPR005502">
    <property type="entry name" value="Ribosyl_crysJ1"/>
</dbReference>
<dbReference type="Gene3D" id="1.10.4080.10">
    <property type="entry name" value="ADP-ribosylation/Crystallin J1"/>
    <property type="match status" value="1"/>
</dbReference>
<keyword evidence="5" id="KW-1185">Reference proteome</keyword>
<evidence type="ECO:0000256" key="2">
    <source>
        <dbReference type="ARBA" id="ARBA00022801"/>
    </source>
</evidence>
<dbReference type="KEGG" id="noy:EXE57_05765"/>
<feature type="binding site" evidence="3">
    <location>
        <position position="286"/>
    </location>
    <ligand>
        <name>Mg(2+)</name>
        <dbReference type="ChEBI" id="CHEBI:18420"/>
        <label>1</label>
    </ligand>
</feature>
<dbReference type="PANTHER" id="PTHR16222:SF24">
    <property type="entry name" value="ADP-RIBOSYLHYDROLASE ARH3"/>
    <property type="match status" value="1"/>
</dbReference>
<dbReference type="SUPFAM" id="SSF52799">
    <property type="entry name" value="(Phosphotyrosine protein) phosphatases II"/>
    <property type="match status" value="1"/>
</dbReference>
<dbReference type="RefSeq" id="WP_135074902.1">
    <property type="nucleotide sequence ID" value="NZ_CP038267.1"/>
</dbReference>
<dbReference type="SUPFAM" id="SSF101478">
    <property type="entry name" value="ADP-ribosylglycohydrolase"/>
    <property type="match status" value="1"/>
</dbReference>
<dbReference type="Pfam" id="PF03747">
    <property type="entry name" value="ADP_ribosyl_GH"/>
    <property type="match status" value="1"/>
</dbReference>
<dbReference type="InterPro" id="IPR050792">
    <property type="entry name" value="ADP-ribosylglycohydrolase"/>
</dbReference>
<dbReference type="OrthoDB" id="9798107at2"/>
<dbReference type="Gene3D" id="3.90.190.10">
    <property type="entry name" value="Protein tyrosine phosphatase superfamily"/>
    <property type="match status" value="1"/>
</dbReference>
<dbReference type="InterPro" id="IPR036705">
    <property type="entry name" value="Ribosyl_crysJ1_sf"/>
</dbReference>
<protein>
    <submittedName>
        <fullName evidence="4">Hydrolase</fullName>
    </submittedName>
</protein>
<feature type="binding site" evidence="3">
    <location>
        <position position="58"/>
    </location>
    <ligand>
        <name>Mg(2+)</name>
        <dbReference type="ChEBI" id="CHEBI:18420"/>
        <label>1</label>
    </ligand>
</feature>
<keyword evidence="3" id="KW-0460">Magnesium</keyword>
<feature type="binding site" evidence="3">
    <location>
        <position position="57"/>
    </location>
    <ligand>
        <name>Mg(2+)</name>
        <dbReference type="ChEBI" id="CHEBI:18420"/>
        <label>1</label>
    </ligand>
</feature>
<comment type="similarity">
    <text evidence="1">Belongs to the ADP-ribosylglycohydrolase family.</text>
</comment>
<feature type="binding site" evidence="3">
    <location>
        <position position="56"/>
    </location>
    <ligand>
        <name>Mg(2+)</name>
        <dbReference type="ChEBI" id="CHEBI:18420"/>
        <label>1</label>
    </ligand>
</feature>
<dbReference type="InterPro" id="IPR029021">
    <property type="entry name" value="Prot-tyrosine_phosphatase-like"/>
</dbReference>
<feature type="binding site" evidence="3">
    <location>
        <position position="285"/>
    </location>
    <ligand>
        <name>Mg(2+)</name>
        <dbReference type="ChEBI" id="CHEBI:18420"/>
        <label>1</label>
    </ligand>
</feature>
<evidence type="ECO:0000313" key="5">
    <source>
        <dbReference type="Proteomes" id="UP000294894"/>
    </source>
</evidence>
<dbReference type="GO" id="GO:0016787">
    <property type="term" value="F:hydrolase activity"/>
    <property type="evidence" value="ECO:0007669"/>
    <property type="project" value="UniProtKB-KW"/>
</dbReference>
<feature type="binding site" evidence="3">
    <location>
        <position position="283"/>
    </location>
    <ligand>
        <name>Mg(2+)</name>
        <dbReference type="ChEBI" id="CHEBI:18420"/>
        <label>1</label>
    </ligand>
</feature>
<dbReference type="AlphaFoldDB" id="A0A4P7GIR1"/>
<dbReference type="GO" id="GO:0046872">
    <property type="term" value="F:metal ion binding"/>
    <property type="evidence" value="ECO:0007669"/>
    <property type="project" value="UniProtKB-KW"/>
</dbReference>
<comment type="cofactor">
    <cofactor evidence="3">
        <name>Mg(2+)</name>
        <dbReference type="ChEBI" id="CHEBI:18420"/>
    </cofactor>
    <text evidence="3">Binds 2 magnesium ions per subunit.</text>
</comment>
<evidence type="ECO:0000256" key="3">
    <source>
        <dbReference type="PIRSR" id="PIRSR605502-1"/>
    </source>
</evidence>
<dbReference type="PANTHER" id="PTHR16222">
    <property type="entry name" value="ADP-RIBOSYLGLYCOHYDROLASE"/>
    <property type="match status" value="1"/>
</dbReference>
<proteinExistence type="inferred from homology"/>
<name>A0A4P7GIR1_9ACTN</name>
<gene>
    <name evidence="4" type="ORF">EXE57_05765</name>
</gene>